<dbReference type="InterPro" id="IPR036259">
    <property type="entry name" value="MFS_trans_sf"/>
</dbReference>
<evidence type="ECO:0000256" key="1">
    <source>
        <dbReference type="ARBA" id="ARBA00004141"/>
    </source>
</evidence>
<proteinExistence type="inferred from homology"/>
<keyword evidence="3 6" id="KW-0812">Transmembrane</keyword>
<name>A0AA38YD88_9EURO</name>
<feature type="transmembrane region" description="Helical" evidence="6">
    <location>
        <begin position="124"/>
        <end position="146"/>
    </location>
</feature>
<dbReference type="InterPro" id="IPR050360">
    <property type="entry name" value="MFS_Sugar_Transporters"/>
</dbReference>
<accession>A0AA38YD88</accession>
<evidence type="ECO:0000256" key="2">
    <source>
        <dbReference type="ARBA" id="ARBA00010992"/>
    </source>
</evidence>
<feature type="transmembrane region" description="Helical" evidence="6">
    <location>
        <begin position="445"/>
        <end position="461"/>
    </location>
</feature>
<evidence type="ECO:0000256" key="4">
    <source>
        <dbReference type="ARBA" id="ARBA00022989"/>
    </source>
</evidence>
<feature type="transmembrane region" description="Helical" evidence="6">
    <location>
        <begin position="92"/>
        <end position="112"/>
    </location>
</feature>
<dbReference type="InterPro" id="IPR020846">
    <property type="entry name" value="MFS_dom"/>
</dbReference>
<comment type="similarity">
    <text evidence="2">Belongs to the major facilitator superfamily. Sugar transporter (TC 2.A.1.1) family.</text>
</comment>
<evidence type="ECO:0000259" key="7">
    <source>
        <dbReference type="PROSITE" id="PS50850"/>
    </source>
</evidence>
<dbReference type="GO" id="GO:0016020">
    <property type="term" value="C:membrane"/>
    <property type="evidence" value="ECO:0007669"/>
    <property type="project" value="UniProtKB-SubCell"/>
</dbReference>
<feature type="transmembrane region" description="Helical" evidence="6">
    <location>
        <begin position="347"/>
        <end position="368"/>
    </location>
</feature>
<dbReference type="Pfam" id="PF00083">
    <property type="entry name" value="Sugar_tr"/>
    <property type="match status" value="2"/>
</dbReference>
<dbReference type="Gene3D" id="1.20.1250.20">
    <property type="entry name" value="MFS general substrate transporter like domains"/>
    <property type="match status" value="1"/>
</dbReference>
<evidence type="ECO:0000313" key="8">
    <source>
        <dbReference type="EMBL" id="KAJ9644958.1"/>
    </source>
</evidence>
<keyword evidence="9" id="KW-1185">Reference proteome</keyword>
<dbReference type="PROSITE" id="PS50850">
    <property type="entry name" value="MFS"/>
    <property type="match status" value="1"/>
</dbReference>
<dbReference type="GO" id="GO:0005351">
    <property type="term" value="F:carbohydrate:proton symporter activity"/>
    <property type="evidence" value="ECO:0007669"/>
    <property type="project" value="TreeGrafter"/>
</dbReference>
<dbReference type="SUPFAM" id="SSF103473">
    <property type="entry name" value="MFS general substrate transporter"/>
    <property type="match status" value="1"/>
</dbReference>
<comment type="caution">
    <text evidence="8">The sequence shown here is derived from an EMBL/GenBank/DDBJ whole genome shotgun (WGS) entry which is preliminary data.</text>
</comment>
<feature type="transmembrane region" description="Helical" evidence="6">
    <location>
        <begin position="158"/>
        <end position="182"/>
    </location>
</feature>
<feature type="transmembrane region" description="Helical" evidence="6">
    <location>
        <begin position="322"/>
        <end position="342"/>
    </location>
</feature>
<comment type="subcellular location">
    <subcellularLocation>
        <location evidence="1">Membrane</location>
        <topology evidence="1">Multi-pass membrane protein</topology>
    </subcellularLocation>
</comment>
<reference evidence="8" key="1">
    <citation type="submission" date="2022-10" db="EMBL/GenBank/DDBJ databases">
        <title>Culturing micro-colonial fungi from biological soil crusts in the Mojave desert and describing Neophaeococcomyces mojavensis, and introducing the new genera and species Taxawa tesnikishii.</title>
        <authorList>
            <person name="Kurbessoian T."/>
            <person name="Stajich J.E."/>
        </authorList>
    </citation>
    <scope>NUCLEOTIDE SEQUENCE</scope>
    <source>
        <strain evidence="8">TK_35</strain>
    </source>
</reference>
<protein>
    <recommendedName>
        <fullName evidence="7">Major facilitator superfamily (MFS) profile domain-containing protein</fullName>
    </recommendedName>
</protein>
<dbReference type="PANTHER" id="PTHR48022:SF83">
    <property type="entry name" value="MAJOR FACILITATOR SUPERFAMILY (MFS) PROFILE DOMAIN-CONTAINING PROTEIN"/>
    <property type="match status" value="1"/>
</dbReference>
<keyword evidence="5 6" id="KW-0472">Membrane</keyword>
<dbReference type="FunFam" id="1.20.1250.20:FF:000078">
    <property type="entry name" value="MFS maltose transporter, putative"/>
    <property type="match status" value="1"/>
</dbReference>
<dbReference type="AlphaFoldDB" id="A0AA38YD88"/>
<feature type="transmembrane region" description="Helical" evidence="6">
    <location>
        <begin position="44"/>
        <end position="72"/>
    </location>
</feature>
<evidence type="ECO:0000256" key="6">
    <source>
        <dbReference type="SAM" id="Phobius"/>
    </source>
</evidence>
<evidence type="ECO:0000256" key="5">
    <source>
        <dbReference type="ARBA" id="ARBA00023136"/>
    </source>
</evidence>
<dbReference type="PANTHER" id="PTHR48022">
    <property type="entry name" value="PLASTIDIC GLUCOSE TRANSPORTER 4"/>
    <property type="match status" value="1"/>
</dbReference>
<feature type="transmembrane region" description="Helical" evidence="6">
    <location>
        <begin position="194"/>
        <end position="215"/>
    </location>
</feature>
<dbReference type="EMBL" id="JAPDRN010000005">
    <property type="protein sequence ID" value="KAJ9644958.1"/>
    <property type="molecule type" value="Genomic_DNA"/>
</dbReference>
<evidence type="ECO:0000256" key="3">
    <source>
        <dbReference type="ARBA" id="ARBA00022692"/>
    </source>
</evidence>
<dbReference type="Proteomes" id="UP001172681">
    <property type="component" value="Unassembled WGS sequence"/>
</dbReference>
<sequence>MSGPDKLNISHLEDNGIIDSAAAVATDDEHSLTFREACKRYPKAVFWAIAISLTIVMEGYDTILIGNLFAYPSFKEKYGTYYPDLDQYVVSGAWQAGLGNAASCGAIIGLIINGYMTERFGHRIVIMVGLVVMSGLIFITAFAPSIQVLCVGQVLVGIPWGIFSIMGSAYASEGQLIAAGILQGLVNNTTKWSYRIPFLVQLSWPLPLFILAWAAPDSPWWLVRKHRLGDAERSLQRLTSNMPPEKIQSMLAMMVHTNNFEKAVQAESSYKDCFRGTNLRRTEVACMILSAQTLCGEAFSYQPTYFFTQAGLKPAESYKLNFGGMGVAFVGTCVSWILMTYFGRRKILTTGIGLLVIDLLIIGCLSYTPQGRWAQAAFAILWLGIYSSCLGPESFTVAAEISATRLRAQTISIARNAYNVANIVDNAIEPYLINPTEAGLKGKTAFIWFGVAVLVFTWAVFRLPETRNLTYEELDVLFEKRTPAWKFTAKNLDAVMESQKIQELDDNEDGTEVQKV</sequence>
<keyword evidence="4 6" id="KW-1133">Transmembrane helix</keyword>
<dbReference type="InterPro" id="IPR005828">
    <property type="entry name" value="MFS_sugar_transport-like"/>
</dbReference>
<gene>
    <name evidence="8" type="ORF">H2204_001420</name>
</gene>
<evidence type="ECO:0000313" key="9">
    <source>
        <dbReference type="Proteomes" id="UP001172681"/>
    </source>
</evidence>
<organism evidence="8 9">
    <name type="scientific">Knufia peltigerae</name>
    <dbReference type="NCBI Taxonomy" id="1002370"/>
    <lineage>
        <taxon>Eukaryota</taxon>
        <taxon>Fungi</taxon>
        <taxon>Dikarya</taxon>
        <taxon>Ascomycota</taxon>
        <taxon>Pezizomycotina</taxon>
        <taxon>Eurotiomycetes</taxon>
        <taxon>Chaetothyriomycetidae</taxon>
        <taxon>Chaetothyriales</taxon>
        <taxon>Trichomeriaceae</taxon>
        <taxon>Knufia</taxon>
    </lineage>
</organism>
<feature type="domain" description="Major facilitator superfamily (MFS) profile" evidence="7">
    <location>
        <begin position="47"/>
        <end position="467"/>
    </location>
</feature>